<dbReference type="KEGG" id="qsa:O6P43_020386"/>
<evidence type="ECO:0000313" key="1">
    <source>
        <dbReference type="EMBL" id="KAJ7959863.1"/>
    </source>
</evidence>
<name>A0AAD7PLD2_QUISA</name>
<accession>A0AAD7PLD2</accession>
<organism evidence="1 2">
    <name type="scientific">Quillaja saponaria</name>
    <name type="common">Soap bark tree</name>
    <dbReference type="NCBI Taxonomy" id="32244"/>
    <lineage>
        <taxon>Eukaryota</taxon>
        <taxon>Viridiplantae</taxon>
        <taxon>Streptophyta</taxon>
        <taxon>Embryophyta</taxon>
        <taxon>Tracheophyta</taxon>
        <taxon>Spermatophyta</taxon>
        <taxon>Magnoliopsida</taxon>
        <taxon>eudicotyledons</taxon>
        <taxon>Gunneridae</taxon>
        <taxon>Pentapetalae</taxon>
        <taxon>rosids</taxon>
        <taxon>fabids</taxon>
        <taxon>Fabales</taxon>
        <taxon>Quillajaceae</taxon>
        <taxon>Quillaja</taxon>
    </lineage>
</organism>
<sequence length="132" mass="14512">MADIRQDFEQAFLFLHKVEEERSKIVRSPIPRPLSASTSTSDMNTYVSLFHLIQLSKTSSPLSTHSLMSPLKAKSSTLKGKYLEDTTTLTRAEVANGSELMVMASQGLQQGLDYPSLVGTCQIGNCCSRLDP</sequence>
<comment type="caution">
    <text evidence="1">The sequence shown here is derived from an EMBL/GenBank/DDBJ whole genome shotgun (WGS) entry which is preliminary data.</text>
</comment>
<gene>
    <name evidence="1" type="ORF">O6P43_020386</name>
</gene>
<reference evidence="1" key="1">
    <citation type="journal article" date="2023" name="Science">
        <title>Elucidation of the pathway for biosynthesis of saponin adjuvants from the soapbark tree.</title>
        <authorList>
            <person name="Reed J."/>
            <person name="Orme A."/>
            <person name="El-Demerdash A."/>
            <person name="Owen C."/>
            <person name="Martin L.B.B."/>
            <person name="Misra R.C."/>
            <person name="Kikuchi S."/>
            <person name="Rejzek M."/>
            <person name="Martin A.C."/>
            <person name="Harkess A."/>
            <person name="Leebens-Mack J."/>
            <person name="Louveau T."/>
            <person name="Stephenson M.J."/>
            <person name="Osbourn A."/>
        </authorList>
    </citation>
    <scope>NUCLEOTIDE SEQUENCE</scope>
    <source>
        <strain evidence="1">S10</strain>
    </source>
</reference>
<evidence type="ECO:0000313" key="2">
    <source>
        <dbReference type="Proteomes" id="UP001163823"/>
    </source>
</evidence>
<protein>
    <submittedName>
        <fullName evidence="1">LRR repeats and ubiquitin-like domain-containing protein isoform X1</fullName>
    </submittedName>
</protein>
<proteinExistence type="predicted"/>
<dbReference type="EMBL" id="JARAOO010000008">
    <property type="protein sequence ID" value="KAJ7959863.1"/>
    <property type="molecule type" value="Genomic_DNA"/>
</dbReference>
<dbReference type="AlphaFoldDB" id="A0AAD7PLD2"/>
<keyword evidence="2" id="KW-1185">Reference proteome</keyword>
<dbReference type="Proteomes" id="UP001163823">
    <property type="component" value="Chromosome 8"/>
</dbReference>